<evidence type="ECO:0000313" key="4">
    <source>
        <dbReference type="EMBL" id="OJJ52879.1"/>
    </source>
</evidence>
<dbReference type="RefSeq" id="XP_040696685.1">
    <property type="nucleotide sequence ID" value="XM_040845489.1"/>
</dbReference>
<feature type="region of interest" description="Disordered" evidence="1">
    <location>
        <begin position="69"/>
        <end position="95"/>
    </location>
</feature>
<feature type="signal peptide" evidence="3">
    <location>
        <begin position="1"/>
        <end position="22"/>
    </location>
</feature>
<dbReference type="OrthoDB" id="4941332at2759"/>
<keyword evidence="2" id="KW-0812">Transmembrane</keyword>
<gene>
    <name evidence="4" type="ORF">ASPSYDRAFT_36972</name>
</gene>
<name>A0A1L9T0D6_9EURO</name>
<evidence type="ECO:0000256" key="1">
    <source>
        <dbReference type="SAM" id="MobiDB-lite"/>
    </source>
</evidence>
<accession>A0A1L9T0D6</accession>
<organism evidence="4 5">
    <name type="scientific">Aspergillus sydowii CBS 593.65</name>
    <dbReference type="NCBI Taxonomy" id="1036612"/>
    <lineage>
        <taxon>Eukaryota</taxon>
        <taxon>Fungi</taxon>
        <taxon>Dikarya</taxon>
        <taxon>Ascomycota</taxon>
        <taxon>Pezizomycotina</taxon>
        <taxon>Eurotiomycetes</taxon>
        <taxon>Eurotiomycetidae</taxon>
        <taxon>Eurotiales</taxon>
        <taxon>Aspergillaceae</taxon>
        <taxon>Aspergillus</taxon>
        <taxon>Aspergillus subgen. Nidulantes</taxon>
    </lineage>
</organism>
<dbReference type="AlphaFoldDB" id="A0A1L9T0D6"/>
<dbReference type="EMBL" id="KV878599">
    <property type="protein sequence ID" value="OJJ52879.1"/>
    <property type="molecule type" value="Genomic_DNA"/>
</dbReference>
<evidence type="ECO:0000256" key="3">
    <source>
        <dbReference type="SAM" id="SignalP"/>
    </source>
</evidence>
<keyword evidence="5" id="KW-1185">Reference proteome</keyword>
<dbReference type="STRING" id="1036612.A0A1L9T0D6"/>
<sequence length="137" mass="14118">MPSKLLRMAVVALFVVLGISLGSVYQSGLGTVEGQNADMWVLIVFMVVLSLVLCDSFLPMAVAMVNGAEPSTNDEELPDSGNGAPTPSSGPGGIIRDALEASISAQEESVNAQKGLLALLNAQHRGRAPTLARIASG</sequence>
<protein>
    <submittedName>
        <fullName evidence="4">Uncharacterized protein</fullName>
    </submittedName>
</protein>
<reference evidence="5" key="1">
    <citation type="journal article" date="2017" name="Genome Biol.">
        <title>Comparative genomics reveals high biological diversity and specific adaptations in the industrially and medically important fungal genus Aspergillus.</title>
        <authorList>
            <person name="de Vries R.P."/>
            <person name="Riley R."/>
            <person name="Wiebenga A."/>
            <person name="Aguilar-Osorio G."/>
            <person name="Amillis S."/>
            <person name="Uchima C.A."/>
            <person name="Anderluh G."/>
            <person name="Asadollahi M."/>
            <person name="Askin M."/>
            <person name="Barry K."/>
            <person name="Battaglia E."/>
            <person name="Bayram O."/>
            <person name="Benocci T."/>
            <person name="Braus-Stromeyer S.A."/>
            <person name="Caldana C."/>
            <person name="Canovas D."/>
            <person name="Cerqueira G.C."/>
            <person name="Chen F."/>
            <person name="Chen W."/>
            <person name="Choi C."/>
            <person name="Clum A."/>
            <person name="Dos Santos R.A."/>
            <person name="Damasio A.R."/>
            <person name="Diallinas G."/>
            <person name="Emri T."/>
            <person name="Fekete E."/>
            <person name="Flipphi M."/>
            <person name="Freyberg S."/>
            <person name="Gallo A."/>
            <person name="Gournas C."/>
            <person name="Habgood R."/>
            <person name="Hainaut M."/>
            <person name="Harispe M.L."/>
            <person name="Henrissat B."/>
            <person name="Hilden K.S."/>
            <person name="Hope R."/>
            <person name="Hossain A."/>
            <person name="Karabika E."/>
            <person name="Karaffa L."/>
            <person name="Karanyi Z."/>
            <person name="Krasevec N."/>
            <person name="Kuo A."/>
            <person name="Kusch H."/>
            <person name="LaButti K."/>
            <person name="Lagendijk E.L."/>
            <person name="Lapidus A."/>
            <person name="Levasseur A."/>
            <person name="Lindquist E."/>
            <person name="Lipzen A."/>
            <person name="Logrieco A.F."/>
            <person name="MacCabe A."/>
            <person name="Maekelae M.R."/>
            <person name="Malavazi I."/>
            <person name="Melin P."/>
            <person name="Meyer V."/>
            <person name="Mielnichuk N."/>
            <person name="Miskei M."/>
            <person name="Molnar A.P."/>
            <person name="Mule G."/>
            <person name="Ngan C.Y."/>
            <person name="Orejas M."/>
            <person name="Orosz E."/>
            <person name="Ouedraogo J.P."/>
            <person name="Overkamp K.M."/>
            <person name="Park H.-S."/>
            <person name="Perrone G."/>
            <person name="Piumi F."/>
            <person name="Punt P.J."/>
            <person name="Ram A.F."/>
            <person name="Ramon A."/>
            <person name="Rauscher S."/>
            <person name="Record E."/>
            <person name="Riano-Pachon D.M."/>
            <person name="Robert V."/>
            <person name="Roehrig J."/>
            <person name="Ruller R."/>
            <person name="Salamov A."/>
            <person name="Salih N.S."/>
            <person name="Samson R.A."/>
            <person name="Sandor E."/>
            <person name="Sanguinetti M."/>
            <person name="Schuetze T."/>
            <person name="Sepcic K."/>
            <person name="Shelest E."/>
            <person name="Sherlock G."/>
            <person name="Sophianopoulou V."/>
            <person name="Squina F.M."/>
            <person name="Sun H."/>
            <person name="Susca A."/>
            <person name="Todd R.B."/>
            <person name="Tsang A."/>
            <person name="Unkles S.E."/>
            <person name="van de Wiele N."/>
            <person name="van Rossen-Uffink D."/>
            <person name="Oliveira J.V."/>
            <person name="Vesth T.C."/>
            <person name="Visser J."/>
            <person name="Yu J.-H."/>
            <person name="Zhou M."/>
            <person name="Andersen M.R."/>
            <person name="Archer D.B."/>
            <person name="Baker S.E."/>
            <person name="Benoit I."/>
            <person name="Brakhage A.A."/>
            <person name="Braus G.H."/>
            <person name="Fischer R."/>
            <person name="Frisvad J.C."/>
            <person name="Goldman G.H."/>
            <person name="Houbraken J."/>
            <person name="Oakley B."/>
            <person name="Pocsi I."/>
            <person name="Scazzocchio C."/>
            <person name="Seiboth B."/>
            <person name="vanKuyk P.A."/>
            <person name="Wortman J."/>
            <person name="Dyer P.S."/>
            <person name="Grigoriev I.V."/>
        </authorList>
    </citation>
    <scope>NUCLEOTIDE SEQUENCE [LARGE SCALE GENOMIC DNA]</scope>
    <source>
        <strain evidence="5">CBS 593.65</strain>
    </source>
</reference>
<keyword evidence="2" id="KW-1133">Transmembrane helix</keyword>
<dbReference type="Proteomes" id="UP000184356">
    <property type="component" value="Unassembled WGS sequence"/>
</dbReference>
<feature type="transmembrane region" description="Helical" evidence="2">
    <location>
        <begin position="38"/>
        <end position="58"/>
    </location>
</feature>
<proteinExistence type="predicted"/>
<evidence type="ECO:0000313" key="5">
    <source>
        <dbReference type="Proteomes" id="UP000184356"/>
    </source>
</evidence>
<evidence type="ECO:0000256" key="2">
    <source>
        <dbReference type="SAM" id="Phobius"/>
    </source>
</evidence>
<dbReference type="VEuPathDB" id="FungiDB:ASPSYDRAFT_36972"/>
<dbReference type="GeneID" id="63761562"/>
<feature type="chain" id="PRO_5012679656" evidence="3">
    <location>
        <begin position="23"/>
        <end position="137"/>
    </location>
</feature>
<keyword evidence="2" id="KW-0472">Membrane</keyword>
<keyword evidence="3" id="KW-0732">Signal</keyword>